<keyword evidence="4" id="KW-0564">Palmitate</keyword>
<dbReference type="Proteomes" id="UP000572212">
    <property type="component" value="Unassembled WGS sequence"/>
</dbReference>
<evidence type="ECO:0000313" key="6">
    <source>
        <dbReference type="EMBL" id="MBB6512515.1"/>
    </source>
</evidence>
<sequence>MNEYVEPELENFVESRFDIYAKDGDYYGMPTHVGASVMYYNKEILDAAGVDPDSIQTWDDFREAGKLVVENTEAKMFTSFPGDYLPYFQMVSQQDSDLIDEDGNATINREENVRALQLLKDMQDEGIAEVAPGGAPHAEEYYSYMNAGGAAAVSMPIWYMGRFIDYMPDLKEKMIVRPMPAFEEGGNRSAGMGGTGTVVTNQTEHPDLAKEFLAFAKLSKEGNIKLWTVLGFDPPRHDVWDDPLVLESNKFFEYFGDDIFDILTEIKDEVNAINVRDITPDVAHELNTTALNAVLRDGEISAEEALNNAQEAVEANQ</sequence>
<protein>
    <submittedName>
        <fullName evidence="6">Arabinosaccharide transport system substrate-binding protein</fullName>
    </submittedName>
</protein>
<keyword evidence="2" id="KW-0732">Signal</keyword>
<proteinExistence type="predicted"/>
<dbReference type="InterPro" id="IPR006059">
    <property type="entry name" value="SBP"/>
</dbReference>
<evidence type="ECO:0000256" key="4">
    <source>
        <dbReference type="ARBA" id="ARBA00023139"/>
    </source>
</evidence>
<name>A0A841RMW7_9BACI</name>
<keyword evidence="5" id="KW-0449">Lipoprotein</keyword>
<comment type="caution">
    <text evidence="6">The sequence shown here is derived from an EMBL/GenBank/DDBJ whole genome shotgun (WGS) entry which is preliminary data.</text>
</comment>
<keyword evidence="1" id="KW-1003">Cell membrane</keyword>
<dbReference type="Pfam" id="PF01547">
    <property type="entry name" value="SBP_bac_1"/>
    <property type="match status" value="1"/>
</dbReference>
<dbReference type="Gene3D" id="3.40.190.10">
    <property type="entry name" value="Periplasmic binding protein-like II"/>
    <property type="match status" value="1"/>
</dbReference>
<evidence type="ECO:0000256" key="5">
    <source>
        <dbReference type="ARBA" id="ARBA00023288"/>
    </source>
</evidence>
<dbReference type="InterPro" id="IPR050490">
    <property type="entry name" value="Bact_solute-bd_prot1"/>
</dbReference>
<reference evidence="6 7" key="1">
    <citation type="submission" date="2020-08" db="EMBL/GenBank/DDBJ databases">
        <title>Genomic Encyclopedia of Type Strains, Phase IV (KMG-IV): sequencing the most valuable type-strain genomes for metagenomic binning, comparative biology and taxonomic classification.</title>
        <authorList>
            <person name="Goeker M."/>
        </authorList>
    </citation>
    <scope>NUCLEOTIDE SEQUENCE [LARGE SCALE GENOMIC DNA]</scope>
    <source>
        <strain evidence="6 7">DSM 11805</strain>
    </source>
</reference>
<evidence type="ECO:0000256" key="1">
    <source>
        <dbReference type="ARBA" id="ARBA00022475"/>
    </source>
</evidence>
<evidence type="ECO:0000256" key="3">
    <source>
        <dbReference type="ARBA" id="ARBA00023136"/>
    </source>
</evidence>
<dbReference type="PANTHER" id="PTHR43649:SF33">
    <property type="entry name" value="POLYGALACTURONAN_RHAMNOGALACTURONAN-BINDING PROTEIN YTCQ"/>
    <property type="match status" value="1"/>
</dbReference>
<keyword evidence="3" id="KW-0472">Membrane</keyword>
<gene>
    <name evidence="6" type="ORF">GGQ92_001298</name>
</gene>
<evidence type="ECO:0000256" key="2">
    <source>
        <dbReference type="ARBA" id="ARBA00022729"/>
    </source>
</evidence>
<keyword evidence="7" id="KW-1185">Reference proteome</keyword>
<organism evidence="6 7">
    <name type="scientific">Gracilibacillus halotolerans</name>
    <dbReference type="NCBI Taxonomy" id="74386"/>
    <lineage>
        <taxon>Bacteria</taxon>
        <taxon>Bacillati</taxon>
        <taxon>Bacillota</taxon>
        <taxon>Bacilli</taxon>
        <taxon>Bacillales</taxon>
        <taxon>Bacillaceae</taxon>
        <taxon>Gracilibacillus</taxon>
    </lineage>
</organism>
<dbReference type="PANTHER" id="PTHR43649">
    <property type="entry name" value="ARABINOSE-BINDING PROTEIN-RELATED"/>
    <property type="match status" value="1"/>
</dbReference>
<dbReference type="SUPFAM" id="SSF53850">
    <property type="entry name" value="Periplasmic binding protein-like II"/>
    <property type="match status" value="1"/>
</dbReference>
<evidence type="ECO:0000313" key="7">
    <source>
        <dbReference type="Proteomes" id="UP000572212"/>
    </source>
</evidence>
<dbReference type="AlphaFoldDB" id="A0A841RMW7"/>
<accession>A0A841RMW7</accession>
<dbReference type="EMBL" id="JACHON010000003">
    <property type="protein sequence ID" value="MBB6512515.1"/>
    <property type="molecule type" value="Genomic_DNA"/>
</dbReference>